<name>A0A9P6VZC2_RHOMI</name>
<dbReference type="OrthoDB" id="6612291at2759"/>
<evidence type="ECO:0000256" key="1">
    <source>
        <dbReference type="SAM" id="MobiDB-lite"/>
    </source>
</evidence>
<protein>
    <submittedName>
        <fullName evidence="2">Uncharacterized protein</fullName>
    </submittedName>
</protein>
<feature type="compositionally biased region" description="Basic and acidic residues" evidence="1">
    <location>
        <begin position="102"/>
        <end position="114"/>
    </location>
</feature>
<feature type="region of interest" description="Disordered" evidence="1">
    <location>
        <begin position="91"/>
        <end position="123"/>
    </location>
</feature>
<reference evidence="2 3" key="1">
    <citation type="submission" date="2020-11" db="EMBL/GenBank/DDBJ databases">
        <title>Kefir isolates.</title>
        <authorList>
            <person name="Marcisauskas S."/>
            <person name="Kim Y."/>
            <person name="Blasche S."/>
        </authorList>
    </citation>
    <scope>NUCLEOTIDE SEQUENCE [LARGE SCALE GENOMIC DNA]</scope>
    <source>
        <strain evidence="2 3">KR</strain>
    </source>
</reference>
<keyword evidence="3" id="KW-1185">Reference proteome</keyword>
<feature type="compositionally biased region" description="Polar residues" evidence="1">
    <location>
        <begin position="91"/>
        <end position="101"/>
    </location>
</feature>
<dbReference type="Proteomes" id="UP000777482">
    <property type="component" value="Unassembled WGS sequence"/>
</dbReference>
<gene>
    <name evidence="2" type="ORF">C6P46_004684</name>
</gene>
<comment type="caution">
    <text evidence="2">The sequence shown here is derived from an EMBL/GenBank/DDBJ whole genome shotgun (WGS) entry which is preliminary data.</text>
</comment>
<dbReference type="EMBL" id="PUHQ01000046">
    <property type="protein sequence ID" value="KAG0660230.1"/>
    <property type="molecule type" value="Genomic_DNA"/>
</dbReference>
<sequence>MLLRRKSRAWKRKEKGRAWPFGLGELRSGSSTAWAHLAGHGSNRVGQTRSAVSISLPSGYRHAYFIGNCLSKPAEDPAAARKFLREIERWPSQTSSDCSPRSSERQRLEPKTEGHTSGNASTTSLQRNFPIIVPYITDDGYGNLQSKMYESLLTTLSCHPTDPSMTRSTFVWAGSIALFTSSA</sequence>
<proteinExistence type="predicted"/>
<evidence type="ECO:0000313" key="2">
    <source>
        <dbReference type="EMBL" id="KAG0660230.1"/>
    </source>
</evidence>
<dbReference type="AlphaFoldDB" id="A0A9P6VZC2"/>
<accession>A0A9P6VZC2</accession>
<evidence type="ECO:0000313" key="3">
    <source>
        <dbReference type="Proteomes" id="UP000777482"/>
    </source>
</evidence>
<organism evidence="2 3">
    <name type="scientific">Rhodotorula mucilaginosa</name>
    <name type="common">Yeast</name>
    <name type="synonym">Rhodotorula rubra</name>
    <dbReference type="NCBI Taxonomy" id="5537"/>
    <lineage>
        <taxon>Eukaryota</taxon>
        <taxon>Fungi</taxon>
        <taxon>Dikarya</taxon>
        <taxon>Basidiomycota</taxon>
        <taxon>Pucciniomycotina</taxon>
        <taxon>Microbotryomycetes</taxon>
        <taxon>Sporidiobolales</taxon>
        <taxon>Sporidiobolaceae</taxon>
        <taxon>Rhodotorula</taxon>
    </lineage>
</organism>